<protein>
    <recommendedName>
        <fullName evidence="2">DNA ligase D 3'-phosphoesterase domain-containing protein</fullName>
    </recommendedName>
</protein>
<evidence type="ECO:0000259" key="2">
    <source>
        <dbReference type="Pfam" id="PF13298"/>
    </source>
</evidence>
<accession>A0AAQ3MBW3</accession>
<feature type="compositionally biased region" description="Low complexity" evidence="1">
    <location>
        <begin position="263"/>
        <end position="272"/>
    </location>
</feature>
<name>A0AAQ3MBW3_9PEZI</name>
<dbReference type="Pfam" id="PF13298">
    <property type="entry name" value="LigD_N"/>
    <property type="match status" value="1"/>
</dbReference>
<gene>
    <name evidence="3" type="ORF">R9X50_00779200</name>
</gene>
<evidence type="ECO:0000313" key="4">
    <source>
        <dbReference type="Proteomes" id="UP001303373"/>
    </source>
</evidence>
<dbReference type="PANTHER" id="PTHR39465">
    <property type="entry name" value="DNA LIGASE D, 3'-PHOSPHOESTERASE DOMAIN"/>
    <property type="match status" value="1"/>
</dbReference>
<organism evidence="3 4">
    <name type="scientific">Acrodontium crateriforme</name>
    <dbReference type="NCBI Taxonomy" id="150365"/>
    <lineage>
        <taxon>Eukaryota</taxon>
        <taxon>Fungi</taxon>
        <taxon>Dikarya</taxon>
        <taxon>Ascomycota</taxon>
        <taxon>Pezizomycotina</taxon>
        <taxon>Dothideomycetes</taxon>
        <taxon>Dothideomycetidae</taxon>
        <taxon>Mycosphaerellales</taxon>
        <taxon>Teratosphaeriaceae</taxon>
        <taxon>Acrodontium</taxon>
    </lineage>
</organism>
<reference evidence="3 4" key="1">
    <citation type="submission" date="2023-11" db="EMBL/GenBank/DDBJ databases">
        <title>An acidophilic fungus is an integral part of prey digestion in a carnivorous sundew plant.</title>
        <authorList>
            <person name="Tsai I.J."/>
        </authorList>
    </citation>
    <scope>NUCLEOTIDE SEQUENCE [LARGE SCALE GENOMIC DNA]</scope>
    <source>
        <strain evidence="3">169a</strain>
    </source>
</reference>
<dbReference type="Proteomes" id="UP001303373">
    <property type="component" value="Chromosome 14"/>
</dbReference>
<feature type="compositionally biased region" description="Basic and acidic residues" evidence="1">
    <location>
        <begin position="235"/>
        <end position="252"/>
    </location>
</feature>
<feature type="domain" description="DNA ligase D 3'-phosphoesterase" evidence="2">
    <location>
        <begin position="78"/>
        <end position="211"/>
    </location>
</feature>
<sequence>MRPPDSLGREISPPPTRKRPTIAAVETGRAHVQDHLDYFSKHLQTRSRPSSGPRLGIDAFRSLYARNQHLKGRHFVIHQHDHPISGVHYDLRLQFSESSTVSFAIPYGLPVNANSVRPHRMAIETRVHNLWNNLIESASHASGSLLIWDTGEYEIMPQHERDRQMTDDDGDDDLDPQLDRVSDSERLFAAFQSRRIRLRLHGSKLPAGYTMRMWLPSANDRSGPSRNPRLKRRRIDPTKFSEALKSRSADTESDRDEDDTDDITTNTSATDDYAAIASDTDEDAAVRSNNAYTGASNSIGSVHQRHWFLSLDRRRSGFRKERTGPDRGQWVGGWDPIFVRGIDFERSLITGRMADDVMADEGVEKFIGRKMWRPILE</sequence>
<dbReference type="AlphaFoldDB" id="A0AAQ3MBW3"/>
<feature type="region of interest" description="Disordered" evidence="1">
    <location>
        <begin position="215"/>
        <end position="280"/>
    </location>
</feature>
<evidence type="ECO:0000313" key="3">
    <source>
        <dbReference type="EMBL" id="WPH04895.1"/>
    </source>
</evidence>
<feature type="compositionally biased region" description="Acidic residues" evidence="1">
    <location>
        <begin position="253"/>
        <end position="262"/>
    </location>
</feature>
<dbReference type="EMBL" id="CP138593">
    <property type="protein sequence ID" value="WPH04895.1"/>
    <property type="molecule type" value="Genomic_DNA"/>
</dbReference>
<dbReference type="PANTHER" id="PTHR39465:SF1">
    <property type="entry name" value="DNA LIGASE D 3'-PHOSPHOESTERASE DOMAIN-CONTAINING PROTEIN"/>
    <property type="match status" value="1"/>
</dbReference>
<keyword evidence="4" id="KW-1185">Reference proteome</keyword>
<evidence type="ECO:0000256" key="1">
    <source>
        <dbReference type="SAM" id="MobiDB-lite"/>
    </source>
</evidence>
<feature type="region of interest" description="Disordered" evidence="1">
    <location>
        <begin position="1"/>
        <end position="20"/>
    </location>
</feature>
<dbReference type="InterPro" id="IPR014144">
    <property type="entry name" value="LigD_PE_domain"/>
</dbReference>
<proteinExistence type="predicted"/>